<dbReference type="EMBL" id="CABHOF010000043">
    <property type="protein sequence ID" value="VUX65924.1"/>
    <property type="molecule type" value="Genomic_DNA"/>
</dbReference>
<evidence type="ECO:0000313" key="2">
    <source>
        <dbReference type="Proteomes" id="UP000366766"/>
    </source>
</evidence>
<evidence type="ECO:0000313" key="1">
    <source>
        <dbReference type="EMBL" id="VUX65924.1"/>
    </source>
</evidence>
<sequence>MVFLINADARNIISTQATFITRYEDSDKKPVRYLYITAYKLNMEKIGLTSRLGKVNIMMLKRANFFSASPKTSIKSKTDRNGFSLIWKKSIFMKSILFTVLVRKMMNMKMRMVKNVLLCGTMSKDSDV</sequence>
<dbReference type="Proteomes" id="UP000366766">
    <property type="component" value="Unassembled WGS sequence"/>
</dbReference>
<name>A0A564WV74_9FIRM</name>
<dbReference type="AlphaFoldDB" id="A0A564WV74"/>
<proteinExistence type="predicted"/>
<keyword evidence="2" id="KW-1185">Reference proteome</keyword>
<gene>
    <name evidence="1" type="ORF">BWLFYP14_02289</name>
</gene>
<accession>A0A564WV74</accession>
<organism evidence="1 2">
    <name type="scientific">Blautia wexlerae</name>
    <dbReference type="NCBI Taxonomy" id="418240"/>
    <lineage>
        <taxon>Bacteria</taxon>
        <taxon>Bacillati</taxon>
        <taxon>Bacillota</taxon>
        <taxon>Clostridia</taxon>
        <taxon>Lachnospirales</taxon>
        <taxon>Lachnospiraceae</taxon>
        <taxon>Blautia</taxon>
    </lineage>
</organism>
<reference evidence="1 2" key="1">
    <citation type="submission" date="2019-07" db="EMBL/GenBank/DDBJ databases">
        <authorList>
            <person name="Chang H.-W."/>
            <person name="Raman A."/>
            <person name="Venkatesh S."/>
            <person name="Gehrig J."/>
        </authorList>
    </citation>
    <scope>NUCLEOTIDE SEQUENCE [LARGE SCALE GENOMIC DNA]</scope>
    <source>
        <strain evidence="1">Blautia_wexlerae_LFYP_14</strain>
    </source>
</reference>
<protein>
    <submittedName>
        <fullName evidence="1">Uncharacterized protein</fullName>
    </submittedName>
</protein>